<organism evidence="3 4">
    <name type="scientific">Actinomadura violacea</name>
    <dbReference type="NCBI Taxonomy" id="2819934"/>
    <lineage>
        <taxon>Bacteria</taxon>
        <taxon>Bacillati</taxon>
        <taxon>Actinomycetota</taxon>
        <taxon>Actinomycetes</taxon>
        <taxon>Streptosporangiales</taxon>
        <taxon>Thermomonosporaceae</taxon>
        <taxon>Actinomadura</taxon>
    </lineage>
</organism>
<feature type="transmembrane region" description="Helical" evidence="2">
    <location>
        <begin position="6"/>
        <end position="26"/>
    </location>
</feature>
<evidence type="ECO:0000256" key="1">
    <source>
        <dbReference type="SAM" id="MobiDB-lite"/>
    </source>
</evidence>
<keyword evidence="2" id="KW-0472">Membrane</keyword>
<evidence type="ECO:0000313" key="3">
    <source>
        <dbReference type="EMBL" id="MBO2459360.1"/>
    </source>
</evidence>
<name>A0ABS3RRH9_9ACTN</name>
<dbReference type="RefSeq" id="WP_208241938.1">
    <property type="nucleotide sequence ID" value="NZ_JAGEPF010000010.1"/>
</dbReference>
<dbReference type="Proteomes" id="UP000680206">
    <property type="component" value="Unassembled WGS sequence"/>
</dbReference>
<accession>A0ABS3RRH9</accession>
<sequence>MDAVSWLDWVPAACTWIGLLIIARVWHVQDRRLRRMDHELIEVWSLLALMRRDQQKRDAPAGIRGVPHNENPSEGATP</sequence>
<keyword evidence="2" id="KW-1133">Transmembrane helix</keyword>
<reference evidence="3 4" key="1">
    <citation type="submission" date="2021-03" db="EMBL/GenBank/DDBJ databases">
        <title>Actinomadura violae sp. nov., isolated from lichen in Thailand.</title>
        <authorList>
            <person name="Kanchanasin P."/>
            <person name="Saeng-In P."/>
            <person name="Phongsopitanun W."/>
            <person name="Yuki M."/>
            <person name="Kudo T."/>
            <person name="Ohkuma M."/>
            <person name="Tanasupawat S."/>
        </authorList>
    </citation>
    <scope>NUCLEOTIDE SEQUENCE [LARGE SCALE GENOMIC DNA]</scope>
    <source>
        <strain evidence="3 4">LCR2-06</strain>
    </source>
</reference>
<keyword evidence="2" id="KW-0812">Transmembrane</keyword>
<comment type="caution">
    <text evidence="3">The sequence shown here is derived from an EMBL/GenBank/DDBJ whole genome shotgun (WGS) entry which is preliminary data.</text>
</comment>
<gene>
    <name evidence="3" type="ORF">J4709_17410</name>
</gene>
<evidence type="ECO:0000256" key="2">
    <source>
        <dbReference type="SAM" id="Phobius"/>
    </source>
</evidence>
<protein>
    <submittedName>
        <fullName evidence="3">Uncharacterized protein</fullName>
    </submittedName>
</protein>
<feature type="region of interest" description="Disordered" evidence="1">
    <location>
        <begin position="57"/>
        <end position="78"/>
    </location>
</feature>
<proteinExistence type="predicted"/>
<keyword evidence="4" id="KW-1185">Reference proteome</keyword>
<evidence type="ECO:0000313" key="4">
    <source>
        <dbReference type="Proteomes" id="UP000680206"/>
    </source>
</evidence>
<dbReference type="EMBL" id="JAGEPF010000010">
    <property type="protein sequence ID" value="MBO2459360.1"/>
    <property type="molecule type" value="Genomic_DNA"/>
</dbReference>